<dbReference type="NCBIfam" id="TIGR01845">
    <property type="entry name" value="outer_NodT"/>
    <property type="match status" value="1"/>
</dbReference>
<dbReference type="PANTHER" id="PTHR30203:SF33">
    <property type="entry name" value="BLR4455 PROTEIN"/>
    <property type="match status" value="1"/>
</dbReference>
<dbReference type="Gene3D" id="1.20.1600.10">
    <property type="entry name" value="Outer membrane efflux proteins (OEP)"/>
    <property type="match status" value="1"/>
</dbReference>
<reference evidence="3 4" key="1">
    <citation type="submission" date="2016-10" db="EMBL/GenBank/DDBJ databases">
        <authorList>
            <person name="Varghese N."/>
            <person name="Submissions S."/>
        </authorList>
    </citation>
    <scope>NUCLEOTIDE SEQUENCE [LARGE SCALE GENOMIC DNA]</scope>
    <source>
        <strain evidence="3 4">Nl1</strain>
    </source>
</reference>
<dbReference type="RefSeq" id="WP_074630879.1">
    <property type="nucleotide sequence ID" value="NZ_FNKY01000001.1"/>
</dbReference>
<comment type="subcellular location">
    <subcellularLocation>
        <location evidence="2">Cell membrane</location>
        <topology evidence="2">Lipid-anchor</topology>
    </subcellularLocation>
</comment>
<dbReference type="Pfam" id="PF02321">
    <property type="entry name" value="OEP"/>
    <property type="match status" value="2"/>
</dbReference>
<dbReference type="Proteomes" id="UP000183471">
    <property type="component" value="Unassembled WGS sequence"/>
</dbReference>
<keyword evidence="2" id="KW-0449">Lipoprotein</keyword>
<proteinExistence type="inferred from homology"/>
<protein>
    <submittedName>
        <fullName evidence="3">Outer membrane protein, multidrug efflux system</fullName>
    </submittedName>
</protein>
<accession>A0ABY0T832</accession>
<dbReference type="PANTHER" id="PTHR30203">
    <property type="entry name" value="OUTER MEMBRANE CATION EFFLUX PROTEIN"/>
    <property type="match status" value="1"/>
</dbReference>
<keyword evidence="2" id="KW-0812">Transmembrane</keyword>
<name>A0ABY0T832_9PROT</name>
<organism evidence="3 4">
    <name type="scientific">Nitrosospira multiformis</name>
    <dbReference type="NCBI Taxonomy" id="1231"/>
    <lineage>
        <taxon>Bacteria</taxon>
        <taxon>Pseudomonadati</taxon>
        <taxon>Pseudomonadota</taxon>
        <taxon>Betaproteobacteria</taxon>
        <taxon>Nitrosomonadales</taxon>
        <taxon>Nitrosomonadaceae</taxon>
        <taxon>Nitrosospira</taxon>
    </lineage>
</organism>
<dbReference type="Gene3D" id="2.20.200.10">
    <property type="entry name" value="Outer membrane efflux proteins (OEP)"/>
    <property type="match status" value="1"/>
</dbReference>
<keyword evidence="4" id="KW-1185">Reference proteome</keyword>
<dbReference type="InterPro" id="IPR010131">
    <property type="entry name" value="MdtP/NodT-like"/>
</dbReference>
<evidence type="ECO:0000313" key="3">
    <source>
        <dbReference type="EMBL" id="SDQ41844.1"/>
    </source>
</evidence>
<comment type="similarity">
    <text evidence="1 2">Belongs to the outer membrane factor (OMF) (TC 1.B.17) family.</text>
</comment>
<sequence length="483" mass="53184">MPTPVFSRTRLLCLTLMLMLGGCMFGPDYRRPETEIPKTFRFDNKQTQDIADTMWWEQFQDPVMNDLIKAALAENKNVGVAAARIMEFQGHYGATRSELFPQIGGQVGARHNNINSLTLPPPLASDITRSWNLYTVSINASWELDIWGRIRRLSEAARAQLLASEEGRRATILTLVSSVASSYINLLALDRQLDIAKRTAVSRAQSVEVFELRFAGGVISQMELSQIRSQYEVAAAAIPPLESQIAQQENALSVLLGRPPGPIPRGRELKELSLPVVSAGLPSELLVRRPDLQQAEQKLIAANAEIGAARALYLPRISLTGLLGVASNHLSGMFSSPARIAAFGVMTSIPIFTAGGIAGQVKQAEGRHQQALLQYEQAILVAFKEVEDALISVQKTREQLTPQGRRVDALRDYNEMARLRYDEGYTSYIEVLDSERSLFEAETSFAQIQGTVFGSLINLYMVLGGGWVAEADQVSKQAVPVKN</sequence>
<keyword evidence="2" id="KW-0472">Membrane</keyword>
<keyword evidence="2" id="KW-1134">Transmembrane beta strand</keyword>
<keyword evidence="2" id="KW-0564">Palmitate</keyword>
<gene>
    <name evidence="3" type="ORF">SAMN05216402_0777</name>
</gene>
<evidence type="ECO:0000313" key="4">
    <source>
        <dbReference type="Proteomes" id="UP000183471"/>
    </source>
</evidence>
<dbReference type="InterPro" id="IPR003423">
    <property type="entry name" value="OMP_efflux"/>
</dbReference>
<evidence type="ECO:0000256" key="1">
    <source>
        <dbReference type="ARBA" id="ARBA00007613"/>
    </source>
</evidence>
<evidence type="ECO:0000256" key="2">
    <source>
        <dbReference type="RuleBase" id="RU362097"/>
    </source>
</evidence>
<comment type="caution">
    <text evidence="3">The sequence shown here is derived from an EMBL/GenBank/DDBJ whole genome shotgun (WGS) entry which is preliminary data.</text>
</comment>
<dbReference type="SUPFAM" id="SSF56954">
    <property type="entry name" value="Outer membrane efflux proteins (OEP)"/>
    <property type="match status" value="1"/>
</dbReference>
<dbReference type="EMBL" id="FNKY01000001">
    <property type="protein sequence ID" value="SDQ41844.1"/>
    <property type="molecule type" value="Genomic_DNA"/>
</dbReference>